<accession>A0A0L0SG90</accession>
<dbReference type="InterPro" id="IPR006671">
    <property type="entry name" value="Cyclin_N"/>
</dbReference>
<dbReference type="VEuPathDB" id="FungiDB:AMAG_06280"/>
<dbReference type="CDD" id="cd20525">
    <property type="entry name" value="CYCLIN_CCNH_rpt2"/>
    <property type="match status" value="1"/>
</dbReference>
<evidence type="ECO:0000256" key="2">
    <source>
        <dbReference type="RuleBase" id="RU000383"/>
    </source>
</evidence>
<feature type="compositionally biased region" description="Pro residues" evidence="3">
    <location>
        <begin position="34"/>
        <end position="43"/>
    </location>
</feature>
<sequence length="430" mass="47391">MASPAPGYGASSSAPGTPARANGSSTPPSSSTKPPTPAPPPPLYSYSTQFRHWRFTFSELVAMRRDANAAAAAAAVEPLREEAELKDEKAPDTVAFVTPDEERLLVQFYVQMTEAVCKQFRVKEMERRQANRSTLPALAPVDSVWMATSIMFIKRFYLYKSVIEYDPKSVMAACVFLASKVENTKIDVSELMRVVKGLDPARIKELEFTVADVLRFEFAVRHPFEAVFGLYLDLQTVLPVDQHAPLLDQLDKTRDAAMVWATYACTTDAMLVYMSSQVAMACWLLAARQTGLPFEQRFLNAPNKFPPAELATLRALLADIVRILDPRTVVKKDRAAPVMRKLETCRNPLFVPDSALAQRAAAAAAKAEADRIKAMPPDPLVDEFPPITTALPPLERMMASMGMKRPRAPSADEEGCEGEPPAVKVKVEKG</sequence>
<dbReference type="CDD" id="cd20524">
    <property type="entry name" value="CYCLIN_CCNH_rpt1"/>
    <property type="match status" value="1"/>
</dbReference>
<protein>
    <submittedName>
        <fullName evidence="5">Cyclin ccl1</fullName>
    </submittedName>
</protein>
<dbReference type="Pfam" id="PF16899">
    <property type="entry name" value="Cyclin_C_2"/>
    <property type="match status" value="1"/>
</dbReference>
<reference evidence="5 6" key="1">
    <citation type="submission" date="2009-11" db="EMBL/GenBank/DDBJ databases">
        <title>Annotation of Allomyces macrogynus ATCC 38327.</title>
        <authorList>
            <consortium name="The Broad Institute Genome Sequencing Platform"/>
            <person name="Russ C."/>
            <person name="Cuomo C."/>
            <person name="Burger G."/>
            <person name="Gray M.W."/>
            <person name="Holland P.W.H."/>
            <person name="King N."/>
            <person name="Lang F.B.F."/>
            <person name="Roger A.J."/>
            <person name="Ruiz-Trillo I."/>
            <person name="Young S.K."/>
            <person name="Zeng Q."/>
            <person name="Gargeya S."/>
            <person name="Fitzgerald M."/>
            <person name="Haas B."/>
            <person name="Abouelleil A."/>
            <person name="Alvarado L."/>
            <person name="Arachchi H.M."/>
            <person name="Berlin A."/>
            <person name="Chapman S.B."/>
            <person name="Gearin G."/>
            <person name="Goldberg J."/>
            <person name="Griggs A."/>
            <person name="Gujja S."/>
            <person name="Hansen M."/>
            <person name="Heiman D."/>
            <person name="Howarth C."/>
            <person name="Larimer J."/>
            <person name="Lui A."/>
            <person name="MacDonald P.J.P."/>
            <person name="McCowen C."/>
            <person name="Montmayeur A."/>
            <person name="Murphy C."/>
            <person name="Neiman D."/>
            <person name="Pearson M."/>
            <person name="Priest M."/>
            <person name="Roberts A."/>
            <person name="Saif S."/>
            <person name="Shea T."/>
            <person name="Sisk P."/>
            <person name="Stolte C."/>
            <person name="Sykes S."/>
            <person name="Wortman J."/>
            <person name="Nusbaum C."/>
            <person name="Birren B."/>
        </authorList>
    </citation>
    <scope>NUCLEOTIDE SEQUENCE [LARGE SCALE GENOMIC DNA]</scope>
    <source>
        <strain evidence="5 6">ATCC 38327</strain>
    </source>
</reference>
<evidence type="ECO:0000256" key="1">
    <source>
        <dbReference type="ARBA" id="ARBA00023127"/>
    </source>
</evidence>
<gene>
    <name evidence="5" type="ORF">AMAG_06280</name>
</gene>
<keyword evidence="1 2" id="KW-0195">Cyclin</keyword>
<dbReference type="Pfam" id="PF00134">
    <property type="entry name" value="Cyclin_N"/>
    <property type="match status" value="1"/>
</dbReference>
<dbReference type="AlphaFoldDB" id="A0A0L0SG90"/>
<dbReference type="PANTHER" id="PTHR10026">
    <property type="entry name" value="CYCLIN"/>
    <property type="match status" value="1"/>
</dbReference>
<feature type="region of interest" description="Disordered" evidence="3">
    <location>
        <begin position="1"/>
        <end position="43"/>
    </location>
</feature>
<dbReference type="OrthoDB" id="340962at2759"/>
<dbReference type="eggNOG" id="KOG2496">
    <property type="taxonomic scope" value="Eukaryota"/>
</dbReference>
<dbReference type="EMBL" id="GG745338">
    <property type="protein sequence ID" value="KNE61457.1"/>
    <property type="molecule type" value="Genomic_DNA"/>
</dbReference>
<dbReference type="GO" id="GO:0016538">
    <property type="term" value="F:cyclin-dependent protein serine/threonine kinase regulator activity"/>
    <property type="evidence" value="ECO:0007669"/>
    <property type="project" value="InterPro"/>
</dbReference>
<evidence type="ECO:0000313" key="5">
    <source>
        <dbReference type="EMBL" id="KNE61457.1"/>
    </source>
</evidence>
<dbReference type="SMART" id="SM00385">
    <property type="entry name" value="CYCLIN"/>
    <property type="match status" value="1"/>
</dbReference>
<dbReference type="SUPFAM" id="SSF47954">
    <property type="entry name" value="Cyclin-like"/>
    <property type="match status" value="2"/>
</dbReference>
<feature type="compositionally biased region" description="Low complexity" evidence="3">
    <location>
        <begin position="1"/>
        <end position="33"/>
    </location>
</feature>
<dbReference type="STRING" id="578462.A0A0L0SG90"/>
<evidence type="ECO:0000313" key="6">
    <source>
        <dbReference type="Proteomes" id="UP000054350"/>
    </source>
</evidence>
<reference evidence="5 6" key="2">
    <citation type="submission" date="2009-11" db="EMBL/GenBank/DDBJ databases">
        <title>The Genome Sequence of Allomyces macrogynus strain ATCC 38327.</title>
        <authorList>
            <consortium name="The Broad Institute Genome Sequencing Platform"/>
            <person name="Russ C."/>
            <person name="Cuomo C."/>
            <person name="Shea T."/>
            <person name="Young S.K."/>
            <person name="Zeng Q."/>
            <person name="Koehrsen M."/>
            <person name="Haas B."/>
            <person name="Borodovsky M."/>
            <person name="Guigo R."/>
            <person name="Alvarado L."/>
            <person name="Berlin A."/>
            <person name="Borenstein D."/>
            <person name="Chen Z."/>
            <person name="Engels R."/>
            <person name="Freedman E."/>
            <person name="Gellesch M."/>
            <person name="Goldberg J."/>
            <person name="Griggs A."/>
            <person name="Gujja S."/>
            <person name="Heiman D."/>
            <person name="Hepburn T."/>
            <person name="Howarth C."/>
            <person name="Jen D."/>
            <person name="Larson L."/>
            <person name="Lewis B."/>
            <person name="Mehta T."/>
            <person name="Park D."/>
            <person name="Pearson M."/>
            <person name="Roberts A."/>
            <person name="Saif S."/>
            <person name="Shenoy N."/>
            <person name="Sisk P."/>
            <person name="Stolte C."/>
            <person name="Sykes S."/>
            <person name="Walk T."/>
            <person name="White J."/>
            <person name="Yandava C."/>
            <person name="Burger G."/>
            <person name="Gray M.W."/>
            <person name="Holland P.W.H."/>
            <person name="King N."/>
            <person name="Lang F.B.F."/>
            <person name="Roger A.J."/>
            <person name="Ruiz-Trillo I."/>
            <person name="Lander E."/>
            <person name="Nusbaum C."/>
        </authorList>
    </citation>
    <scope>NUCLEOTIDE SEQUENCE [LARGE SCALE GENOMIC DNA]</scope>
    <source>
        <strain evidence="5 6">ATCC 38327</strain>
    </source>
</reference>
<dbReference type="InterPro" id="IPR031658">
    <property type="entry name" value="Cyclin_C_2"/>
</dbReference>
<dbReference type="OMA" id="YHPFRAL"/>
<proteinExistence type="inferred from homology"/>
<dbReference type="InterPro" id="IPR043198">
    <property type="entry name" value="Cyclin/Ssn8"/>
</dbReference>
<dbReference type="Proteomes" id="UP000054350">
    <property type="component" value="Unassembled WGS sequence"/>
</dbReference>
<comment type="similarity">
    <text evidence="2">Belongs to the cyclin family.</text>
</comment>
<dbReference type="InterPro" id="IPR036915">
    <property type="entry name" value="Cyclin-like_sf"/>
</dbReference>
<feature type="region of interest" description="Disordered" evidence="3">
    <location>
        <begin position="402"/>
        <end position="430"/>
    </location>
</feature>
<evidence type="ECO:0000259" key="4">
    <source>
        <dbReference type="SMART" id="SM00385"/>
    </source>
</evidence>
<dbReference type="Gene3D" id="1.10.472.10">
    <property type="entry name" value="Cyclin-like"/>
    <property type="match status" value="2"/>
</dbReference>
<evidence type="ECO:0000256" key="3">
    <source>
        <dbReference type="SAM" id="MobiDB-lite"/>
    </source>
</evidence>
<feature type="domain" description="Cyclin-like" evidence="4">
    <location>
        <begin position="110"/>
        <end position="212"/>
    </location>
</feature>
<name>A0A0L0SG90_ALLM3</name>
<keyword evidence="6" id="KW-1185">Reference proteome</keyword>
<dbReference type="InterPro" id="IPR013763">
    <property type="entry name" value="Cyclin-like_dom"/>
</dbReference>
<dbReference type="GO" id="GO:0006357">
    <property type="term" value="P:regulation of transcription by RNA polymerase II"/>
    <property type="evidence" value="ECO:0007669"/>
    <property type="project" value="InterPro"/>
</dbReference>
<organism evidence="5 6">
    <name type="scientific">Allomyces macrogynus (strain ATCC 38327)</name>
    <name type="common">Allomyces javanicus var. macrogynus</name>
    <dbReference type="NCBI Taxonomy" id="578462"/>
    <lineage>
        <taxon>Eukaryota</taxon>
        <taxon>Fungi</taxon>
        <taxon>Fungi incertae sedis</taxon>
        <taxon>Blastocladiomycota</taxon>
        <taxon>Blastocladiomycetes</taxon>
        <taxon>Blastocladiales</taxon>
        <taxon>Blastocladiaceae</taxon>
        <taxon>Allomyces</taxon>
    </lineage>
</organism>